<dbReference type="EMBL" id="VSRR010000242">
    <property type="protein sequence ID" value="MPC12869.1"/>
    <property type="molecule type" value="Genomic_DNA"/>
</dbReference>
<dbReference type="GO" id="GO:0005765">
    <property type="term" value="C:lysosomal membrane"/>
    <property type="evidence" value="ECO:0007669"/>
    <property type="project" value="UniProtKB-SubCell"/>
</dbReference>
<dbReference type="GO" id="GO:0099078">
    <property type="term" value="C:BORC complex"/>
    <property type="evidence" value="ECO:0007669"/>
    <property type="project" value="TreeGrafter"/>
</dbReference>
<dbReference type="AlphaFoldDB" id="A0A5B7CTY2"/>
<protein>
    <recommendedName>
        <fullName evidence="3">BLOC-1-related complex subunit 7</fullName>
    </recommendedName>
</protein>
<keyword evidence="4" id="KW-0472">Membrane</keyword>
<organism evidence="6 7">
    <name type="scientific">Portunus trituberculatus</name>
    <name type="common">Swimming crab</name>
    <name type="synonym">Neptunus trituberculatus</name>
    <dbReference type="NCBI Taxonomy" id="210409"/>
    <lineage>
        <taxon>Eukaryota</taxon>
        <taxon>Metazoa</taxon>
        <taxon>Ecdysozoa</taxon>
        <taxon>Arthropoda</taxon>
        <taxon>Crustacea</taxon>
        <taxon>Multicrustacea</taxon>
        <taxon>Malacostraca</taxon>
        <taxon>Eumalacostraca</taxon>
        <taxon>Eucarida</taxon>
        <taxon>Decapoda</taxon>
        <taxon>Pleocyemata</taxon>
        <taxon>Brachyura</taxon>
        <taxon>Eubrachyura</taxon>
        <taxon>Portunoidea</taxon>
        <taxon>Portunidae</taxon>
        <taxon>Portuninae</taxon>
        <taxon>Portunus</taxon>
    </lineage>
</organism>
<comment type="subcellular location">
    <subcellularLocation>
        <location evidence="1">Lysosome membrane</location>
    </subcellularLocation>
</comment>
<accession>A0A5B7CTY2</accession>
<comment type="caution">
    <text evidence="6">The sequence shown here is derived from an EMBL/GenBank/DDBJ whole genome shotgun (WGS) entry which is preliminary data.</text>
</comment>
<evidence type="ECO:0000313" key="7">
    <source>
        <dbReference type="Proteomes" id="UP000324222"/>
    </source>
</evidence>
<dbReference type="Pfam" id="PF16088">
    <property type="entry name" value="BORCS7"/>
    <property type="match status" value="1"/>
</dbReference>
<proteinExistence type="inferred from homology"/>
<dbReference type="Proteomes" id="UP000324222">
    <property type="component" value="Unassembled WGS sequence"/>
</dbReference>
<evidence type="ECO:0000256" key="4">
    <source>
        <dbReference type="ARBA" id="ARBA00023136"/>
    </source>
</evidence>
<evidence type="ECO:0000256" key="1">
    <source>
        <dbReference type="ARBA" id="ARBA00004656"/>
    </source>
</evidence>
<dbReference type="PANTHER" id="PTHR31397">
    <property type="entry name" value="BLOC-1-RELATED COMPLEX SUBUNIT 7 BORSC7"/>
    <property type="match status" value="1"/>
</dbReference>
<gene>
    <name evidence="6" type="ORF">E2C01_005584</name>
</gene>
<dbReference type="PANTHER" id="PTHR31397:SF1">
    <property type="entry name" value="BLOC-1-RELATED COMPLEX SUBUNIT 7"/>
    <property type="match status" value="1"/>
</dbReference>
<evidence type="ECO:0000256" key="3">
    <source>
        <dbReference type="ARBA" id="ARBA00022295"/>
    </source>
</evidence>
<keyword evidence="5" id="KW-0458">Lysosome</keyword>
<comment type="similarity">
    <text evidence="2">Belongs to the BORCS7 family.</text>
</comment>
<evidence type="ECO:0000256" key="2">
    <source>
        <dbReference type="ARBA" id="ARBA00005433"/>
    </source>
</evidence>
<keyword evidence="7" id="KW-1185">Reference proteome</keyword>
<evidence type="ECO:0000313" key="6">
    <source>
        <dbReference type="EMBL" id="MPC12869.1"/>
    </source>
</evidence>
<dbReference type="InterPro" id="IPR032143">
    <property type="entry name" value="BORCS7"/>
</dbReference>
<sequence length="139" mass="15207">MPFCTSAGFSVGVLYVGQPSTPNLPHPHTQAAAAMASASSTSAKNLFADSKSLLARRVQVNVNNMGSICRQVNRGSQSADMLTHSARNMALQEHAIKSSEENLHRLNILMTHLGYQHEAIQRSAHALENVKEQVRDMQR</sequence>
<name>A0A5B7CTY2_PORTR</name>
<reference evidence="6 7" key="1">
    <citation type="submission" date="2019-05" db="EMBL/GenBank/DDBJ databases">
        <title>Another draft genome of Portunus trituberculatus and its Hox gene families provides insights of decapod evolution.</title>
        <authorList>
            <person name="Jeong J.-H."/>
            <person name="Song I."/>
            <person name="Kim S."/>
            <person name="Choi T."/>
            <person name="Kim D."/>
            <person name="Ryu S."/>
            <person name="Kim W."/>
        </authorList>
    </citation>
    <scope>NUCLEOTIDE SEQUENCE [LARGE SCALE GENOMIC DNA]</scope>
    <source>
        <tissue evidence="6">Muscle</tissue>
    </source>
</reference>
<evidence type="ECO:0000256" key="5">
    <source>
        <dbReference type="ARBA" id="ARBA00023228"/>
    </source>
</evidence>